<organism evidence="2 3">
    <name type="scientific">Penicillium steckii</name>
    <dbReference type="NCBI Taxonomy" id="303698"/>
    <lineage>
        <taxon>Eukaryota</taxon>
        <taxon>Fungi</taxon>
        <taxon>Dikarya</taxon>
        <taxon>Ascomycota</taxon>
        <taxon>Pezizomycotina</taxon>
        <taxon>Eurotiomycetes</taxon>
        <taxon>Eurotiomycetidae</taxon>
        <taxon>Eurotiales</taxon>
        <taxon>Aspergillaceae</taxon>
        <taxon>Penicillium</taxon>
    </lineage>
</organism>
<dbReference type="AlphaFoldDB" id="A0A1V6T4I4"/>
<gene>
    <name evidence="2" type="ORF">PENSTE_c012G05992</name>
</gene>
<dbReference type="Proteomes" id="UP000191285">
    <property type="component" value="Unassembled WGS sequence"/>
</dbReference>
<dbReference type="OrthoDB" id="3971593at2759"/>
<dbReference type="PROSITE" id="PS50181">
    <property type="entry name" value="FBOX"/>
    <property type="match status" value="1"/>
</dbReference>
<dbReference type="STRING" id="303698.A0A1V6T4I4"/>
<dbReference type="SUPFAM" id="SSF81383">
    <property type="entry name" value="F-box domain"/>
    <property type="match status" value="1"/>
</dbReference>
<evidence type="ECO:0000259" key="1">
    <source>
        <dbReference type="PROSITE" id="PS50181"/>
    </source>
</evidence>
<dbReference type="InterPro" id="IPR036047">
    <property type="entry name" value="F-box-like_dom_sf"/>
</dbReference>
<dbReference type="InterPro" id="IPR001810">
    <property type="entry name" value="F-box_dom"/>
</dbReference>
<evidence type="ECO:0000313" key="2">
    <source>
        <dbReference type="EMBL" id="OQE21228.1"/>
    </source>
</evidence>
<dbReference type="Pfam" id="PF12937">
    <property type="entry name" value="F-box-like"/>
    <property type="match status" value="1"/>
</dbReference>
<sequence>MAYKSTGFPTVAGATSHPSRSLILNIPNEILHQIVGHLPTDRDVINLTLSCKELHDRILGPSTGIWRHRYEANYDIPEARSMDELGYEYKTRAIVLSQKMDFRSPRPTKGQQLWLEVIYTMLIESLAVSQKASGPKTYNRIREAMSQAKFLNRPRKPKPSEFTCAIQLCLTALALHKEVSEPCLRSEYELAIVYSFGSEPVGPYIPHENLDLTKILHIRSFWQRHLLELDEMTYYLTFSYLDEDHRPKMRKSYGIDENQLSSSWIGYYSCLHLESIPVTRAAFNKSSTQTCADIESHLRLDILSMNLHITNDPFWPAECNKIIPMYPDQDINRVFFQGMQGLYNQASEGNPVFGFTEPIAYPYGGIPGWTRICFAIIPDGNEEYSSDWLHGYEAILLPGGRIMLGRWIDLKNPTGRGPFIFWDVEVPCCSQG</sequence>
<evidence type="ECO:0000313" key="3">
    <source>
        <dbReference type="Proteomes" id="UP000191285"/>
    </source>
</evidence>
<reference evidence="3" key="1">
    <citation type="journal article" date="2017" name="Nat. Microbiol.">
        <title>Global analysis of biosynthetic gene clusters reveals vast potential of secondary metabolite production in Penicillium species.</title>
        <authorList>
            <person name="Nielsen J.C."/>
            <person name="Grijseels S."/>
            <person name="Prigent S."/>
            <person name="Ji B."/>
            <person name="Dainat J."/>
            <person name="Nielsen K.F."/>
            <person name="Frisvad J.C."/>
            <person name="Workman M."/>
            <person name="Nielsen J."/>
        </authorList>
    </citation>
    <scope>NUCLEOTIDE SEQUENCE [LARGE SCALE GENOMIC DNA]</scope>
    <source>
        <strain evidence="3">IBT 24891</strain>
    </source>
</reference>
<feature type="domain" description="F-box" evidence="1">
    <location>
        <begin position="20"/>
        <end position="69"/>
    </location>
</feature>
<protein>
    <recommendedName>
        <fullName evidence="1">F-box domain-containing protein</fullName>
    </recommendedName>
</protein>
<proteinExistence type="predicted"/>
<comment type="caution">
    <text evidence="2">The sequence shown here is derived from an EMBL/GenBank/DDBJ whole genome shotgun (WGS) entry which is preliminary data.</text>
</comment>
<accession>A0A1V6T4I4</accession>
<keyword evidence="3" id="KW-1185">Reference proteome</keyword>
<dbReference type="EMBL" id="MLKD01000012">
    <property type="protein sequence ID" value="OQE21228.1"/>
    <property type="molecule type" value="Genomic_DNA"/>
</dbReference>
<name>A0A1V6T4I4_9EURO</name>